<gene>
    <name evidence="7" type="ORF">QSP1433_LOCUS2024</name>
</gene>
<evidence type="ECO:0000313" key="7">
    <source>
        <dbReference type="EMBL" id="CAD9667266.1"/>
    </source>
</evidence>
<dbReference type="InterPro" id="IPR029044">
    <property type="entry name" value="Nucleotide-diphossugar_trans"/>
</dbReference>
<evidence type="ECO:0000256" key="6">
    <source>
        <dbReference type="ARBA" id="ARBA00023180"/>
    </source>
</evidence>
<evidence type="ECO:0000256" key="4">
    <source>
        <dbReference type="ARBA" id="ARBA00022989"/>
    </source>
</evidence>
<keyword evidence="6" id="KW-0325">Glycoprotein</keyword>
<evidence type="ECO:0008006" key="8">
    <source>
        <dbReference type="Google" id="ProtNLM"/>
    </source>
</evidence>
<dbReference type="Pfam" id="PF13896">
    <property type="entry name" value="Glyco_transf_49"/>
    <property type="match status" value="1"/>
</dbReference>
<keyword evidence="3" id="KW-0735">Signal-anchor</keyword>
<comment type="subcellular location">
    <subcellularLocation>
        <location evidence="1">Membrane</location>
        <topology evidence="1">Single-pass type II membrane protein</topology>
    </subcellularLocation>
</comment>
<dbReference type="EMBL" id="HBHK01003369">
    <property type="protein sequence ID" value="CAD9667266.1"/>
    <property type="molecule type" value="Transcribed_RNA"/>
</dbReference>
<keyword evidence="4" id="KW-1133">Transmembrane helix</keyword>
<evidence type="ECO:0000256" key="2">
    <source>
        <dbReference type="ARBA" id="ARBA00022692"/>
    </source>
</evidence>
<dbReference type="SUPFAM" id="SSF53448">
    <property type="entry name" value="Nucleotide-diphospho-sugar transferases"/>
    <property type="match status" value="1"/>
</dbReference>
<keyword evidence="2" id="KW-0812">Transmembrane</keyword>
<name>A0A7S2RDZ9_9STRA</name>
<dbReference type="GO" id="GO:0035269">
    <property type="term" value="P:protein O-linked glycosylation via mannose"/>
    <property type="evidence" value="ECO:0007669"/>
    <property type="project" value="TreeGrafter"/>
</dbReference>
<reference evidence="7" key="1">
    <citation type="submission" date="2021-01" db="EMBL/GenBank/DDBJ databases">
        <authorList>
            <person name="Corre E."/>
            <person name="Pelletier E."/>
            <person name="Niang G."/>
            <person name="Scheremetjew M."/>
            <person name="Finn R."/>
            <person name="Kale V."/>
            <person name="Holt S."/>
            <person name="Cochrane G."/>
            <person name="Meng A."/>
            <person name="Brown T."/>
            <person name="Cohen L."/>
        </authorList>
    </citation>
    <scope>NUCLEOTIDE SEQUENCE</scope>
    <source>
        <strain evidence="7">NY070348D</strain>
    </source>
</reference>
<organism evidence="7">
    <name type="scientific">Mucochytrium quahogii</name>
    <dbReference type="NCBI Taxonomy" id="96639"/>
    <lineage>
        <taxon>Eukaryota</taxon>
        <taxon>Sar</taxon>
        <taxon>Stramenopiles</taxon>
        <taxon>Bigyra</taxon>
        <taxon>Labyrinthulomycetes</taxon>
        <taxon>Thraustochytrida</taxon>
        <taxon>Thraustochytriidae</taxon>
        <taxon>Mucochytrium</taxon>
    </lineage>
</organism>
<sequence length="265" mass="30536">MLFGMVESFKKQHQGKSLSIKSWRRPCMLQAAYPVNFLRNLARELAETDVIFPIGVDFIPSDGLHDFLESLTKRGLFAGRGAFAVPTFEVVRDVAIPTNKDQLLSSIKDKKAKPILAEGEPVSVDGSWDLAHVQFVDYGRWYKTKNELYERPLVFENEPYLVVNRSEPCFPNYDERFIYYGGDKVEQVLHLKQRGWRFFVLPGHFVVHVQHAGVAWHGSERWLSRKKVWLLLDMVRQELKEKVTCPCPNHLMSIDAMNDIVSRAG</sequence>
<dbReference type="PANTHER" id="PTHR12270:SF52">
    <property type="entry name" value="GLYCOSYLTRANSFERASE-LIKE PROTEIN GNT13-RELATED"/>
    <property type="match status" value="1"/>
</dbReference>
<dbReference type="PANTHER" id="PTHR12270">
    <property type="entry name" value="GLYCOSYLTRANSFERASE-RELATED"/>
    <property type="match status" value="1"/>
</dbReference>
<dbReference type="GO" id="GO:0015020">
    <property type="term" value="F:glucuronosyltransferase activity"/>
    <property type="evidence" value="ECO:0007669"/>
    <property type="project" value="TreeGrafter"/>
</dbReference>
<evidence type="ECO:0000256" key="3">
    <source>
        <dbReference type="ARBA" id="ARBA00022968"/>
    </source>
</evidence>
<proteinExistence type="predicted"/>
<dbReference type="GO" id="GO:0016020">
    <property type="term" value="C:membrane"/>
    <property type="evidence" value="ECO:0007669"/>
    <property type="project" value="UniProtKB-SubCell"/>
</dbReference>
<dbReference type="InterPro" id="IPR051292">
    <property type="entry name" value="Xyl/GlcA_transferase"/>
</dbReference>
<accession>A0A7S2RDZ9</accession>
<evidence type="ECO:0000256" key="1">
    <source>
        <dbReference type="ARBA" id="ARBA00004606"/>
    </source>
</evidence>
<protein>
    <recommendedName>
        <fullName evidence="8">Glycosyltransferase</fullName>
    </recommendedName>
</protein>
<evidence type="ECO:0000256" key="5">
    <source>
        <dbReference type="ARBA" id="ARBA00023136"/>
    </source>
</evidence>
<keyword evidence="5" id="KW-0472">Membrane</keyword>
<dbReference type="GO" id="GO:0042285">
    <property type="term" value="F:xylosyltransferase activity"/>
    <property type="evidence" value="ECO:0007669"/>
    <property type="project" value="TreeGrafter"/>
</dbReference>
<dbReference type="AlphaFoldDB" id="A0A7S2RDZ9"/>